<dbReference type="Proteomes" id="UP000321026">
    <property type="component" value="Unassembled WGS sequence"/>
</dbReference>
<gene>
    <name evidence="2" type="ORF">E6Q11_05200</name>
</gene>
<keyword evidence="1" id="KW-0812">Transmembrane</keyword>
<evidence type="ECO:0000256" key="1">
    <source>
        <dbReference type="SAM" id="Phobius"/>
    </source>
</evidence>
<protein>
    <submittedName>
        <fullName evidence="2">Uncharacterized protein</fullName>
    </submittedName>
</protein>
<evidence type="ECO:0000313" key="3">
    <source>
        <dbReference type="Proteomes" id="UP000321026"/>
    </source>
</evidence>
<organism evidence="2 3">
    <name type="scientific">Candidatus Dojkabacteria bacterium</name>
    <dbReference type="NCBI Taxonomy" id="2099670"/>
    <lineage>
        <taxon>Bacteria</taxon>
        <taxon>Candidatus Dojkabacteria</taxon>
    </lineage>
</organism>
<keyword evidence="1" id="KW-0472">Membrane</keyword>
<comment type="caution">
    <text evidence="2">The sequence shown here is derived from an EMBL/GenBank/DDBJ whole genome shotgun (WGS) entry which is preliminary data.</text>
</comment>
<name>A0A5C7J469_9BACT</name>
<evidence type="ECO:0000313" key="2">
    <source>
        <dbReference type="EMBL" id="TXG76199.1"/>
    </source>
</evidence>
<dbReference type="EMBL" id="SSDS01000081">
    <property type="protein sequence ID" value="TXG76199.1"/>
    <property type="molecule type" value="Genomic_DNA"/>
</dbReference>
<keyword evidence="1" id="KW-1133">Transmembrane helix</keyword>
<reference evidence="2 3" key="1">
    <citation type="submission" date="2018-09" db="EMBL/GenBank/DDBJ databases">
        <title>Metagenome Assembled Genomes from an Advanced Water Purification Facility.</title>
        <authorList>
            <person name="Stamps B.W."/>
            <person name="Spear J.R."/>
        </authorList>
    </citation>
    <scope>NUCLEOTIDE SEQUENCE [LARGE SCALE GENOMIC DNA]</scope>
    <source>
        <strain evidence="2">Bin_63_2</strain>
    </source>
</reference>
<feature type="transmembrane region" description="Helical" evidence="1">
    <location>
        <begin position="7"/>
        <end position="27"/>
    </location>
</feature>
<sequence>MKHTKNFLQIFAPFAFAPLFFTTIAWVATLGGFNILEVMHNDYVMTAQILCTIMGGVIGVVYTLILWEREG</sequence>
<accession>A0A5C7J469</accession>
<dbReference type="AlphaFoldDB" id="A0A5C7J469"/>
<proteinExistence type="predicted"/>
<feature type="transmembrane region" description="Helical" evidence="1">
    <location>
        <begin position="47"/>
        <end position="67"/>
    </location>
</feature>